<keyword evidence="1" id="KW-0808">Transferase</keyword>
<gene>
    <name evidence="1" type="ORF">TCEL_00006</name>
</gene>
<name>R7RLT0_9CLOT</name>
<dbReference type="Proteomes" id="UP000014923">
    <property type="component" value="Unassembled WGS sequence"/>
</dbReference>
<protein>
    <submittedName>
        <fullName evidence="1">Thymidylate kinase</fullName>
        <ecNumber evidence="1">2.7.4.9</ecNumber>
    </submittedName>
</protein>
<dbReference type="RefSeq" id="WP_018655910.1">
    <property type="nucleotide sequence ID" value="NZ_HF951990.1"/>
</dbReference>
<evidence type="ECO:0000313" key="2">
    <source>
        <dbReference type="Proteomes" id="UP000014923"/>
    </source>
</evidence>
<dbReference type="InterPro" id="IPR008928">
    <property type="entry name" value="6-hairpin_glycosidase_sf"/>
</dbReference>
<dbReference type="SUPFAM" id="SSF48208">
    <property type="entry name" value="Six-hairpin glycosidases"/>
    <property type="match status" value="1"/>
</dbReference>
<dbReference type="AlphaFoldDB" id="R7RLT0"/>
<keyword evidence="1" id="KW-0418">Kinase</keyword>
<dbReference type="EMBL" id="CAVN010000013">
    <property type="protein sequence ID" value="CDF57112.1"/>
    <property type="molecule type" value="Genomic_DNA"/>
</dbReference>
<reference evidence="1" key="1">
    <citation type="submission" date="2013-03" db="EMBL/GenBank/DDBJ databases">
        <title>Draft genome sequence of the hydrogen-ethanol-producing anaerobic alkalithermophilic Caloramator celere.</title>
        <authorList>
            <person name="Ciranna A."/>
            <person name="Larjo A."/>
            <person name="Kivisto A."/>
            <person name="Santala V."/>
            <person name="Roos C."/>
            <person name="Karp M."/>
        </authorList>
    </citation>
    <scope>NUCLEOTIDE SEQUENCE [LARGE SCALE GENOMIC DNA]</scope>
    <source>
        <strain evidence="1">DSM 8682</strain>
    </source>
</reference>
<dbReference type="InterPro" id="IPR024705">
    <property type="entry name" value="Ssp411"/>
</dbReference>
<dbReference type="OrthoDB" id="9762614at2"/>
<proteinExistence type="predicted"/>
<dbReference type="GO" id="GO:0005975">
    <property type="term" value="P:carbohydrate metabolic process"/>
    <property type="evidence" value="ECO:0007669"/>
    <property type="project" value="InterPro"/>
</dbReference>
<accession>R7RLT0</accession>
<dbReference type="PANTHER" id="PTHR42899:SF1">
    <property type="entry name" value="SPERMATOGENESIS-ASSOCIATED PROTEIN 20"/>
    <property type="match status" value="1"/>
</dbReference>
<comment type="caution">
    <text evidence="1">The sequence shown here is derived from an EMBL/GenBank/DDBJ whole genome shotgun (WGS) entry which is preliminary data.</text>
</comment>
<sequence>MPWKGPLIKKCFKYEKYREVVEKVIEYVKRDLTSKEGAFYSAEDADSEGVEGKFYTFTLEELKNILDEEEFKIANKVYNLFEEGNFEEEATGEKTGQNILYKTQDYDEYKEKLEVIREKLYKFRENRIRPLRDEKILTDWNGLMIASLSRAGFILNNSEIHQHGKEGSRFYIELIKGWIKA</sequence>
<dbReference type="HOGENOM" id="CLU_1488351_0_0_9"/>
<dbReference type="EC" id="2.7.4.9" evidence="1"/>
<keyword evidence="2" id="KW-1185">Reference proteome</keyword>
<dbReference type="GO" id="GO:0004798">
    <property type="term" value="F:dTMP kinase activity"/>
    <property type="evidence" value="ECO:0007669"/>
    <property type="project" value="UniProtKB-EC"/>
</dbReference>
<organism evidence="1 2">
    <name type="scientific">Thermobrachium celere DSM 8682</name>
    <dbReference type="NCBI Taxonomy" id="941824"/>
    <lineage>
        <taxon>Bacteria</taxon>
        <taxon>Bacillati</taxon>
        <taxon>Bacillota</taxon>
        <taxon>Clostridia</taxon>
        <taxon>Eubacteriales</taxon>
        <taxon>Clostridiaceae</taxon>
        <taxon>Thermobrachium</taxon>
    </lineage>
</organism>
<dbReference type="eggNOG" id="COG1331">
    <property type="taxonomic scope" value="Bacteria"/>
</dbReference>
<dbReference type="PANTHER" id="PTHR42899">
    <property type="entry name" value="SPERMATOGENESIS-ASSOCIATED PROTEIN 20"/>
    <property type="match status" value="1"/>
</dbReference>
<evidence type="ECO:0000313" key="1">
    <source>
        <dbReference type="EMBL" id="CDF57112.1"/>
    </source>
</evidence>